<reference evidence="4 5" key="1">
    <citation type="submission" date="2018-03" db="EMBL/GenBank/DDBJ databases">
        <authorList>
            <person name="Gulvik C.A."/>
        </authorList>
    </citation>
    <scope>NUCLEOTIDE SEQUENCE [LARGE SCALE GENOMIC DNA]</scope>
    <source>
        <strain evidence="4 5">JCM 31581</strain>
    </source>
</reference>
<dbReference type="HAMAP" id="MF_01539">
    <property type="entry name" value="TmcAL"/>
    <property type="match status" value="1"/>
</dbReference>
<feature type="binding site" evidence="3">
    <location>
        <position position="161"/>
    </location>
    <ligand>
        <name>ATP</name>
        <dbReference type="ChEBI" id="CHEBI:30616"/>
    </ligand>
</feature>
<dbReference type="InterPro" id="IPR014729">
    <property type="entry name" value="Rossmann-like_a/b/a_fold"/>
</dbReference>
<comment type="catalytic activity">
    <reaction evidence="3">
        <text>cytidine(34) in elongator tRNA(Met) + acetate + ATP = N(4)-acetylcytidine(34) in elongator tRNA(Met) + AMP + diphosphate</text>
        <dbReference type="Rhea" id="RHEA:58144"/>
        <dbReference type="Rhea" id="RHEA-COMP:10693"/>
        <dbReference type="Rhea" id="RHEA-COMP:10694"/>
        <dbReference type="ChEBI" id="CHEBI:30089"/>
        <dbReference type="ChEBI" id="CHEBI:30616"/>
        <dbReference type="ChEBI" id="CHEBI:33019"/>
        <dbReference type="ChEBI" id="CHEBI:74900"/>
        <dbReference type="ChEBI" id="CHEBI:82748"/>
        <dbReference type="ChEBI" id="CHEBI:456215"/>
    </reaction>
</comment>
<dbReference type="PANTHER" id="PTHR37825:SF1">
    <property type="entry name" value="TRNA(MET) CYTIDINE ACETATE LIGASE"/>
    <property type="match status" value="1"/>
</dbReference>
<dbReference type="Gene3D" id="3.40.50.620">
    <property type="entry name" value="HUPs"/>
    <property type="match status" value="1"/>
</dbReference>
<keyword evidence="2 3" id="KW-0819">tRNA processing</keyword>
<organism evidence="4 5">
    <name type="scientific">Vagococcus humatus</name>
    <dbReference type="NCBI Taxonomy" id="1889241"/>
    <lineage>
        <taxon>Bacteria</taxon>
        <taxon>Bacillati</taxon>
        <taxon>Bacillota</taxon>
        <taxon>Bacilli</taxon>
        <taxon>Lactobacillales</taxon>
        <taxon>Enterococcaceae</taxon>
        <taxon>Vagococcus</taxon>
    </lineage>
</organism>
<dbReference type="SUPFAM" id="SSF52374">
    <property type="entry name" value="Nucleotidylyl transferase"/>
    <property type="match status" value="1"/>
</dbReference>
<dbReference type="GO" id="GO:0006400">
    <property type="term" value="P:tRNA modification"/>
    <property type="evidence" value="ECO:0007669"/>
    <property type="project" value="UniProtKB-UniRule"/>
</dbReference>
<comment type="subcellular location">
    <subcellularLocation>
        <location evidence="3">Cytoplasm</location>
    </subcellularLocation>
</comment>
<comment type="similarity">
    <text evidence="3">Belongs to the TmcAL family.</text>
</comment>
<proteinExistence type="inferred from homology"/>
<dbReference type="EC" id="6.3.4.-" evidence="3"/>
<dbReference type="GO" id="GO:0005524">
    <property type="term" value="F:ATP binding"/>
    <property type="evidence" value="ECO:0007669"/>
    <property type="project" value="UniProtKB-KW"/>
</dbReference>
<sequence length="389" mass="44926">MKSCGVIVEYNPFHNGHAYHLAQARELTQAEVVVVVMSGNFVQRGEPAILDKWRRSRLALESGADIVVELPVHHAVQSADYFATGGVKLLQALEVEALCFGTDSQQFTDYQKFGEFERSHQTEIAEAFQKIKNNGMSYPVQMTEVYRELFPELSLDFSSPNHILGMSYTRANCFYEHPMKIVPIARKDSHHHGEQLDHPDFASGTAIRQACYQKNWEGIKGRVPDNTWQSLQNAPLMSWQHYWPLLKYQLLVQPVEELQHIYQMVEGIEYRLKEKAKEADSFQEFVELVKTKRFTWTRIQRLCVYVLLQMKKNDLASHLDSDYIRILGFNSVGQQFIKEKKKNCGLKLVTNVSKQTEQLLMKDIKAGLVYQQGSSQIAEQDYYRKPIIL</sequence>
<dbReference type="OrthoDB" id="9769796at2"/>
<dbReference type="Pfam" id="PF05636">
    <property type="entry name" value="HIGH_NTase1"/>
    <property type="match status" value="1"/>
</dbReference>
<feature type="binding site" evidence="3">
    <location>
        <position position="186"/>
    </location>
    <ligand>
        <name>ATP</name>
        <dbReference type="ChEBI" id="CHEBI:30616"/>
    </ligand>
</feature>
<keyword evidence="1 3" id="KW-0436">Ligase</keyword>
<comment type="caution">
    <text evidence="4">The sequence shown here is derived from an EMBL/GenBank/DDBJ whole genome shotgun (WGS) entry which is preliminary data.</text>
</comment>
<gene>
    <name evidence="3" type="primary">tmcAL</name>
    <name evidence="4" type="ORF">C7P63_03795</name>
</gene>
<comment type="caution">
    <text evidence="3">Lacks conserved residue(s) required for the propagation of feature annotation.</text>
</comment>
<keyword evidence="3" id="KW-0067">ATP-binding</keyword>
<dbReference type="InterPro" id="IPR008513">
    <property type="entry name" value="tRNA(Met)_cyd_acetate_ligase"/>
</dbReference>
<dbReference type="GO" id="GO:0016879">
    <property type="term" value="F:ligase activity, forming carbon-nitrogen bonds"/>
    <property type="evidence" value="ECO:0007669"/>
    <property type="project" value="UniProtKB-UniRule"/>
</dbReference>
<keyword evidence="3" id="KW-0963">Cytoplasm</keyword>
<feature type="binding site" evidence="3">
    <location>
        <position position="101"/>
    </location>
    <ligand>
        <name>ATP</name>
        <dbReference type="ChEBI" id="CHEBI:30616"/>
    </ligand>
</feature>
<keyword evidence="3" id="KW-0547">Nucleotide-binding</keyword>
<evidence type="ECO:0000256" key="1">
    <source>
        <dbReference type="ARBA" id="ARBA00022598"/>
    </source>
</evidence>
<evidence type="ECO:0000313" key="4">
    <source>
        <dbReference type="EMBL" id="RST90208.1"/>
    </source>
</evidence>
<keyword evidence="3" id="KW-0820">tRNA-binding</keyword>
<dbReference type="EMBL" id="PXZH01000001">
    <property type="protein sequence ID" value="RST90208.1"/>
    <property type="molecule type" value="Genomic_DNA"/>
</dbReference>
<dbReference type="RefSeq" id="WP_125942822.1">
    <property type="nucleotide sequence ID" value="NZ_PXZH01000001.1"/>
</dbReference>
<evidence type="ECO:0000256" key="3">
    <source>
        <dbReference type="HAMAP-Rule" id="MF_01539"/>
    </source>
</evidence>
<dbReference type="GO" id="GO:0005737">
    <property type="term" value="C:cytoplasm"/>
    <property type="evidence" value="ECO:0007669"/>
    <property type="project" value="UniProtKB-SubCell"/>
</dbReference>
<comment type="function">
    <text evidence="3">Catalyzes the formation of N(4)-acetylcytidine (ac(4)C) at the wobble position of elongator tRNA(Met), using acetate and ATP as substrates. First activates an acetate ion to form acetyladenylate (Ac-AMP) and then transfers the acetyl group to tRNA to form ac(4)C34.</text>
</comment>
<dbReference type="GO" id="GO:0016740">
    <property type="term" value="F:transferase activity"/>
    <property type="evidence" value="ECO:0007669"/>
    <property type="project" value="UniProtKB-KW"/>
</dbReference>
<keyword evidence="5" id="KW-1185">Reference proteome</keyword>
<dbReference type="AlphaFoldDB" id="A0A429Z946"/>
<keyword evidence="3" id="KW-0694">RNA-binding</keyword>
<dbReference type="Proteomes" id="UP000277864">
    <property type="component" value="Unassembled WGS sequence"/>
</dbReference>
<keyword evidence="4" id="KW-0808">Transferase</keyword>
<name>A0A429Z946_9ENTE</name>
<evidence type="ECO:0000256" key="2">
    <source>
        <dbReference type="ARBA" id="ARBA00022694"/>
    </source>
</evidence>
<dbReference type="GO" id="GO:0000049">
    <property type="term" value="F:tRNA binding"/>
    <property type="evidence" value="ECO:0007669"/>
    <property type="project" value="UniProtKB-KW"/>
</dbReference>
<dbReference type="NCBIfam" id="NF010191">
    <property type="entry name" value="PRK13670.1"/>
    <property type="match status" value="1"/>
</dbReference>
<feature type="binding site" evidence="3">
    <location>
        <begin position="7"/>
        <end position="20"/>
    </location>
    <ligand>
        <name>ATP</name>
        <dbReference type="ChEBI" id="CHEBI:30616"/>
    </ligand>
</feature>
<evidence type="ECO:0000313" key="5">
    <source>
        <dbReference type="Proteomes" id="UP000277864"/>
    </source>
</evidence>
<accession>A0A429Z946</accession>
<protein>
    <recommendedName>
        <fullName evidence="3">tRNA(Met) cytidine acetate ligase</fullName>
        <ecNumber evidence="3">6.3.4.-</ecNumber>
    </recommendedName>
</protein>
<dbReference type="PANTHER" id="PTHR37825">
    <property type="entry name" value="TRNA(MET) CYTIDINE ACETATE LIGASE"/>
    <property type="match status" value="1"/>
</dbReference>